<keyword evidence="2" id="KW-0732">Signal</keyword>
<evidence type="ECO:0000313" key="4">
    <source>
        <dbReference type="Proteomes" id="UP000754644"/>
    </source>
</evidence>
<dbReference type="CDD" id="cd00448">
    <property type="entry name" value="YjgF_YER057c_UK114_family"/>
    <property type="match status" value="1"/>
</dbReference>
<name>A0A972VYG4_9GAMM</name>
<dbReference type="GO" id="GO:0019239">
    <property type="term" value="F:deaminase activity"/>
    <property type="evidence" value="ECO:0007669"/>
    <property type="project" value="TreeGrafter"/>
</dbReference>
<gene>
    <name evidence="3" type="ORF">HQ497_10730</name>
</gene>
<dbReference type="AlphaFoldDB" id="A0A972VYG4"/>
<evidence type="ECO:0000256" key="2">
    <source>
        <dbReference type="SAM" id="SignalP"/>
    </source>
</evidence>
<evidence type="ECO:0000313" key="3">
    <source>
        <dbReference type="EMBL" id="NQV65826.1"/>
    </source>
</evidence>
<evidence type="ECO:0000256" key="1">
    <source>
        <dbReference type="ARBA" id="ARBA00010552"/>
    </source>
</evidence>
<comment type="similarity">
    <text evidence="1">Belongs to the RutC family.</text>
</comment>
<dbReference type="InterPro" id="IPR006175">
    <property type="entry name" value="YjgF/YER057c/UK114"/>
</dbReference>
<reference evidence="3" key="1">
    <citation type="submission" date="2020-05" db="EMBL/GenBank/DDBJ databases">
        <title>Sulfur intermediates as new biogeochemical hubs in an aquatic model microbial ecosystem.</title>
        <authorList>
            <person name="Vigneron A."/>
        </authorList>
    </citation>
    <scope>NUCLEOTIDE SEQUENCE</scope>
    <source>
        <strain evidence="3">Bin.250</strain>
    </source>
</reference>
<dbReference type="GO" id="GO:0005829">
    <property type="term" value="C:cytosol"/>
    <property type="evidence" value="ECO:0007669"/>
    <property type="project" value="TreeGrafter"/>
</dbReference>
<organism evidence="3 4">
    <name type="scientific">SAR86 cluster bacterium</name>
    <dbReference type="NCBI Taxonomy" id="2030880"/>
    <lineage>
        <taxon>Bacteria</taxon>
        <taxon>Pseudomonadati</taxon>
        <taxon>Pseudomonadota</taxon>
        <taxon>Gammaproteobacteria</taxon>
        <taxon>SAR86 cluster</taxon>
    </lineage>
</organism>
<dbReference type="InterPro" id="IPR035959">
    <property type="entry name" value="RutC-like_sf"/>
</dbReference>
<feature type="chain" id="PRO_5037446761" evidence="2">
    <location>
        <begin position="23"/>
        <end position="150"/>
    </location>
</feature>
<dbReference type="PANTHER" id="PTHR11803">
    <property type="entry name" value="2-IMINOBUTANOATE/2-IMINOPROPANOATE DEAMINASE RIDA"/>
    <property type="match status" value="1"/>
</dbReference>
<dbReference type="Proteomes" id="UP000754644">
    <property type="component" value="Unassembled WGS sequence"/>
</dbReference>
<dbReference type="Gene3D" id="3.30.1330.40">
    <property type="entry name" value="RutC-like"/>
    <property type="match status" value="1"/>
</dbReference>
<comment type="caution">
    <text evidence="3">The sequence shown here is derived from an EMBL/GenBank/DDBJ whole genome shotgun (WGS) entry which is preliminary data.</text>
</comment>
<dbReference type="Pfam" id="PF01042">
    <property type="entry name" value="Ribonuc_L-PSP"/>
    <property type="match status" value="1"/>
</dbReference>
<protein>
    <submittedName>
        <fullName evidence="3">RidA family protein</fullName>
    </submittedName>
</protein>
<dbReference type="SUPFAM" id="SSF55298">
    <property type="entry name" value="YjgF-like"/>
    <property type="match status" value="1"/>
</dbReference>
<dbReference type="PANTHER" id="PTHR11803:SF39">
    <property type="entry name" value="2-IMINOBUTANOATE_2-IMINOPROPANOATE DEAMINASE"/>
    <property type="match status" value="1"/>
</dbReference>
<sequence>MHLTKLTLGFLAGCLLATNSFAASLIHHNSALQESLGFPFSEAVQVGDTLYLSGQVGNIPGKSELVAGGVGPEVVQILTQIKLTLERYGSDMDHVVKCTLFLADINDWPAVNVIYRQHFQAPYPARSALAASGLALNAAAEIECIAVVKP</sequence>
<feature type="signal peptide" evidence="2">
    <location>
        <begin position="1"/>
        <end position="22"/>
    </location>
</feature>
<dbReference type="FunFam" id="3.30.1330.40:FF:000001">
    <property type="entry name" value="L-PSP family endoribonuclease"/>
    <property type="match status" value="1"/>
</dbReference>
<dbReference type="EMBL" id="JABMOJ010000406">
    <property type="protein sequence ID" value="NQV65826.1"/>
    <property type="molecule type" value="Genomic_DNA"/>
</dbReference>
<accession>A0A972VYG4</accession>
<proteinExistence type="inferred from homology"/>